<name>A0A8J3I772_9CHLR</name>
<dbReference type="EMBL" id="BNJF01000009">
    <property type="protein sequence ID" value="GHO50819.1"/>
    <property type="molecule type" value="Genomic_DNA"/>
</dbReference>
<organism evidence="1 2">
    <name type="scientific">Ktedonospora formicarum</name>
    <dbReference type="NCBI Taxonomy" id="2778364"/>
    <lineage>
        <taxon>Bacteria</taxon>
        <taxon>Bacillati</taxon>
        <taxon>Chloroflexota</taxon>
        <taxon>Ktedonobacteria</taxon>
        <taxon>Ktedonobacterales</taxon>
        <taxon>Ktedonobacteraceae</taxon>
        <taxon>Ktedonospora</taxon>
    </lineage>
</organism>
<evidence type="ECO:0000313" key="2">
    <source>
        <dbReference type="Proteomes" id="UP000612362"/>
    </source>
</evidence>
<dbReference type="Proteomes" id="UP000612362">
    <property type="component" value="Unassembled WGS sequence"/>
</dbReference>
<sequence length="102" mass="11101">MTTTKEFTAERTMVFQGSDSLNALATDLANKIKDVSYPARLCTVFFINGGCFGGANNQECNDEGTLKDTIAENVTVMAALMEHDGAPSIEMDFKMEARVHSD</sequence>
<gene>
    <name evidence="1" type="ORF">KSX_89820</name>
</gene>
<evidence type="ECO:0000313" key="1">
    <source>
        <dbReference type="EMBL" id="GHO50819.1"/>
    </source>
</evidence>
<comment type="caution">
    <text evidence="1">The sequence shown here is derived from an EMBL/GenBank/DDBJ whole genome shotgun (WGS) entry which is preliminary data.</text>
</comment>
<reference evidence="1" key="1">
    <citation type="submission" date="2020-10" db="EMBL/GenBank/DDBJ databases">
        <title>Taxonomic study of unclassified bacteria belonging to the class Ktedonobacteria.</title>
        <authorList>
            <person name="Yabe S."/>
            <person name="Wang C.M."/>
            <person name="Zheng Y."/>
            <person name="Sakai Y."/>
            <person name="Cavaletti L."/>
            <person name="Monciardini P."/>
            <person name="Donadio S."/>
        </authorList>
    </citation>
    <scope>NUCLEOTIDE SEQUENCE</scope>
    <source>
        <strain evidence="1">SOSP1-1</strain>
    </source>
</reference>
<dbReference type="RefSeq" id="WP_220199776.1">
    <property type="nucleotide sequence ID" value="NZ_BNJF01000009.1"/>
</dbReference>
<dbReference type="AlphaFoldDB" id="A0A8J3I772"/>
<proteinExistence type="predicted"/>
<keyword evidence="2" id="KW-1185">Reference proteome</keyword>
<accession>A0A8J3I772</accession>
<protein>
    <submittedName>
        <fullName evidence="1">Uncharacterized protein</fullName>
    </submittedName>
</protein>